<dbReference type="AlphaFoldDB" id="A0A1M6Z756"/>
<accession>A0A1M6Z756</accession>
<protein>
    <submittedName>
        <fullName evidence="2">Sugar kinase of the NBD/HSP70 family, may contain an N-terminal HTH domain</fullName>
    </submittedName>
</protein>
<keyword evidence="3" id="KW-1185">Reference proteome</keyword>
<organism evidence="2 3">
    <name type="scientific">Anaerocolumna jejuensis DSM 15929</name>
    <dbReference type="NCBI Taxonomy" id="1121322"/>
    <lineage>
        <taxon>Bacteria</taxon>
        <taxon>Bacillati</taxon>
        <taxon>Bacillota</taxon>
        <taxon>Clostridia</taxon>
        <taxon>Lachnospirales</taxon>
        <taxon>Lachnospiraceae</taxon>
        <taxon>Anaerocolumna</taxon>
    </lineage>
</organism>
<dbReference type="GO" id="GO:0016301">
    <property type="term" value="F:kinase activity"/>
    <property type="evidence" value="ECO:0007669"/>
    <property type="project" value="UniProtKB-KW"/>
</dbReference>
<dbReference type="EMBL" id="FRAC01000028">
    <property type="protein sequence ID" value="SHL26273.1"/>
    <property type="molecule type" value="Genomic_DNA"/>
</dbReference>
<name>A0A1M6Z756_9FIRM</name>
<keyword evidence="2" id="KW-0808">Transferase</keyword>
<gene>
    <name evidence="2" type="ORF">SAMN02745136_04488</name>
</gene>
<dbReference type="Pfam" id="PF00480">
    <property type="entry name" value="ROK"/>
    <property type="match status" value="1"/>
</dbReference>
<sequence length="306" mass="34212">MKKWLGIDIGGTFIKYGIVNENYQIEKRWKIPTLEITHKDEFFDYICANMEDCKEVNGIGVCSPGLIDSDYVIQTFIVPKLDPIRGSNIAKEIASRTGNRVTVINDAKAAGLCELKLGNAKGTQSSAFFIIGTGIGGCICNSEDVVYGVDGFAGEFHFIPYITDEKKQQAWKRGRVSSVQGLVNNYNSRVMEQQQVKYGHEVTALYLSGDESAGKIVDEWLFKIAVHLMSVTVSLNPEVICIGGGISEEEWFLKALSKKYHALCMDIFQGIDFLHTRIIPCKYRNDSNLLGAILKFEIEEKKERAD</sequence>
<dbReference type="PANTHER" id="PTHR18964:SF170">
    <property type="entry name" value="SUGAR KINASE"/>
    <property type="match status" value="1"/>
</dbReference>
<dbReference type="OrthoDB" id="9795247at2"/>
<dbReference type="Proteomes" id="UP000184386">
    <property type="component" value="Unassembled WGS sequence"/>
</dbReference>
<dbReference type="InterPro" id="IPR000600">
    <property type="entry name" value="ROK"/>
</dbReference>
<proteinExistence type="inferred from homology"/>
<evidence type="ECO:0000256" key="1">
    <source>
        <dbReference type="ARBA" id="ARBA00006479"/>
    </source>
</evidence>
<dbReference type="InterPro" id="IPR043129">
    <property type="entry name" value="ATPase_NBD"/>
</dbReference>
<comment type="similarity">
    <text evidence="1">Belongs to the ROK (NagC/XylR) family.</text>
</comment>
<evidence type="ECO:0000313" key="2">
    <source>
        <dbReference type="EMBL" id="SHL26273.1"/>
    </source>
</evidence>
<dbReference type="PANTHER" id="PTHR18964">
    <property type="entry name" value="ROK (REPRESSOR, ORF, KINASE) FAMILY"/>
    <property type="match status" value="1"/>
</dbReference>
<dbReference type="RefSeq" id="WP_073279269.1">
    <property type="nucleotide sequence ID" value="NZ_FRAC01000028.1"/>
</dbReference>
<dbReference type="SUPFAM" id="SSF53067">
    <property type="entry name" value="Actin-like ATPase domain"/>
    <property type="match status" value="1"/>
</dbReference>
<dbReference type="Gene3D" id="3.30.420.40">
    <property type="match status" value="2"/>
</dbReference>
<reference evidence="2 3" key="1">
    <citation type="submission" date="2016-11" db="EMBL/GenBank/DDBJ databases">
        <authorList>
            <person name="Jaros S."/>
            <person name="Januszkiewicz K."/>
            <person name="Wedrychowicz H."/>
        </authorList>
    </citation>
    <scope>NUCLEOTIDE SEQUENCE [LARGE SCALE GENOMIC DNA]</scope>
    <source>
        <strain evidence="2 3">DSM 15929</strain>
    </source>
</reference>
<evidence type="ECO:0000313" key="3">
    <source>
        <dbReference type="Proteomes" id="UP000184386"/>
    </source>
</evidence>
<keyword evidence="2" id="KW-0418">Kinase</keyword>
<dbReference type="STRING" id="1121322.SAMN02745136_04488"/>